<protein>
    <submittedName>
        <fullName evidence="1">Uncharacterized protein</fullName>
    </submittedName>
</protein>
<organism evidence="1 2">
    <name type="scientific">Linum trigynum</name>
    <dbReference type="NCBI Taxonomy" id="586398"/>
    <lineage>
        <taxon>Eukaryota</taxon>
        <taxon>Viridiplantae</taxon>
        <taxon>Streptophyta</taxon>
        <taxon>Embryophyta</taxon>
        <taxon>Tracheophyta</taxon>
        <taxon>Spermatophyta</taxon>
        <taxon>Magnoliopsida</taxon>
        <taxon>eudicotyledons</taxon>
        <taxon>Gunneridae</taxon>
        <taxon>Pentapetalae</taxon>
        <taxon>rosids</taxon>
        <taxon>fabids</taxon>
        <taxon>Malpighiales</taxon>
        <taxon>Linaceae</taxon>
        <taxon>Linum</taxon>
    </lineage>
</organism>
<dbReference type="EMBL" id="OZ034819">
    <property type="protein sequence ID" value="CAL1396807.1"/>
    <property type="molecule type" value="Genomic_DNA"/>
</dbReference>
<dbReference type="Proteomes" id="UP001497516">
    <property type="component" value="Chromosome 6"/>
</dbReference>
<name>A0AAV2FFJ6_9ROSI</name>
<accession>A0AAV2FFJ6</accession>
<dbReference type="AlphaFoldDB" id="A0AAV2FFJ6"/>
<evidence type="ECO:0000313" key="1">
    <source>
        <dbReference type="EMBL" id="CAL1396807.1"/>
    </source>
</evidence>
<evidence type="ECO:0000313" key="2">
    <source>
        <dbReference type="Proteomes" id="UP001497516"/>
    </source>
</evidence>
<reference evidence="1 2" key="1">
    <citation type="submission" date="2024-04" db="EMBL/GenBank/DDBJ databases">
        <authorList>
            <person name="Fracassetti M."/>
        </authorList>
    </citation>
    <scope>NUCLEOTIDE SEQUENCE [LARGE SCALE GENOMIC DNA]</scope>
</reference>
<keyword evidence="2" id="KW-1185">Reference proteome</keyword>
<gene>
    <name evidence="1" type="ORF">LTRI10_LOCUS37154</name>
</gene>
<proteinExistence type="predicted"/>
<sequence>MICSLKHSGLTPSLLQSMDLVSMSQSTPLVGKAFFLPPLGAPKGLKTSFLLSKPLHLTSIEAFSLNERNAPPSLVCKAYETEPIDASEVKPEVARPARKVKIRIYFAT</sequence>